<dbReference type="InterPro" id="IPR035931">
    <property type="entry name" value="YlxR-like_sf"/>
</dbReference>
<evidence type="ECO:0000313" key="4">
    <source>
        <dbReference type="Proteomes" id="UP000055060"/>
    </source>
</evidence>
<feature type="region of interest" description="Disordered" evidence="1">
    <location>
        <begin position="66"/>
        <end position="94"/>
    </location>
</feature>
<dbReference type="SUPFAM" id="SSF64376">
    <property type="entry name" value="YlxR-like"/>
    <property type="match status" value="1"/>
</dbReference>
<dbReference type="Gene3D" id="3.30.1230.10">
    <property type="entry name" value="YlxR-like"/>
    <property type="match status" value="1"/>
</dbReference>
<keyword evidence="4" id="KW-1185">Reference proteome</keyword>
<reference evidence="3" key="1">
    <citation type="submission" date="2015-07" db="EMBL/GenBank/DDBJ databases">
        <title>Draft Genome Sequences of Anaerolinea thermolimosa IMO-1, Bellilinea caldifistulae GOMI-1, Leptolinea tardivitalis YMTK-2, Levilinea saccharolytica KIBI-1,Longilinea arvoryzae KOME-1, Previously Described as Members of the Anaerolineaceae (Chloroflexi).</title>
        <authorList>
            <person name="Sekiguchi Y."/>
            <person name="Ohashi A."/>
            <person name="Matsuura N."/>
            <person name="Tourlousse M.D."/>
        </authorList>
    </citation>
    <scope>NUCLEOTIDE SEQUENCE [LARGE SCALE GENOMIC DNA]</scope>
    <source>
        <strain evidence="3">KOME-1</strain>
    </source>
</reference>
<protein>
    <submittedName>
        <fullName evidence="3">Predicted nucleic-acid-binding protein implicated in transcription termination</fullName>
    </submittedName>
</protein>
<accession>A0A0S7BF25</accession>
<proteinExistence type="predicted"/>
<dbReference type="Pfam" id="PF04296">
    <property type="entry name" value="YlxR"/>
    <property type="match status" value="1"/>
</dbReference>
<evidence type="ECO:0000256" key="1">
    <source>
        <dbReference type="SAM" id="MobiDB-lite"/>
    </source>
</evidence>
<dbReference type="STRING" id="360412.LARV_01851"/>
<feature type="region of interest" description="Disordered" evidence="1">
    <location>
        <begin position="1"/>
        <end position="22"/>
    </location>
</feature>
<evidence type="ECO:0000259" key="2">
    <source>
        <dbReference type="Pfam" id="PF04296"/>
    </source>
</evidence>
<name>A0A0S7BF25_9CHLR</name>
<evidence type="ECO:0000313" key="3">
    <source>
        <dbReference type="EMBL" id="GAP14089.1"/>
    </source>
</evidence>
<sequence>MRLVRTPEGIRLDPGGKAAGRGAYLHNQSSCWERALKGALANALKMELTEQDREYLHGIMVSLPADEPAQGLQPTQDQKPQKGLKPPTGLKDPA</sequence>
<organism evidence="3">
    <name type="scientific">Longilinea arvoryzae</name>
    <dbReference type="NCBI Taxonomy" id="360412"/>
    <lineage>
        <taxon>Bacteria</taxon>
        <taxon>Bacillati</taxon>
        <taxon>Chloroflexota</taxon>
        <taxon>Anaerolineae</taxon>
        <taxon>Anaerolineales</taxon>
        <taxon>Anaerolineaceae</taxon>
        <taxon>Longilinea</taxon>
    </lineage>
</organism>
<feature type="domain" description="YlxR" evidence="2">
    <location>
        <begin position="1"/>
        <end position="56"/>
    </location>
</feature>
<gene>
    <name evidence="3" type="ORF">LARV_01851</name>
</gene>
<dbReference type="InterPro" id="IPR007393">
    <property type="entry name" value="YlxR_dom"/>
</dbReference>
<dbReference type="AlphaFoldDB" id="A0A0S7BF25"/>
<dbReference type="Proteomes" id="UP000055060">
    <property type="component" value="Unassembled WGS sequence"/>
</dbReference>
<dbReference type="EMBL" id="DF967972">
    <property type="protein sequence ID" value="GAP14089.1"/>
    <property type="molecule type" value="Genomic_DNA"/>
</dbReference>